<evidence type="ECO:0000313" key="3">
    <source>
        <dbReference type="Proteomes" id="UP001497644"/>
    </source>
</evidence>
<sequence length="395" mass="44893">MSSSERDSTFDGERNKNENEIFQRNMYMPTLPSTFNSLVGKTVKIETEEPQNLIELLGGLLGVTDYKTNKAAFWFLDTIALQVLRYKNCLDDHYRSVLISWLAGEMKLIRDEKLSREDFFKKMKIFFLYVAENISSGNQLLHWELIVNKCPKFISTNFTIDESLMNGTEYSITNKSSNEKLVSENNAALELKPSLIAKTSRDSENSNKSLQPKSSKNFQTPINIDNSQIDSFIDTNVVVESSNLTHLNTALDAIIGATYNMYANELRYALIYAVFVTPIQIQICHMPHCFRTPRQIKVAGPEGSFDIQLRERLEKIVYESTIDNGKKHKGKKTTNSTKKERGVKEDLNIKVPATSPSSLIDEEILVNNCQCILPLIEAKEAAQIHEMHAENMKQG</sequence>
<evidence type="ECO:0000313" key="2">
    <source>
        <dbReference type="EMBL" id="CAL1673603.1"/>
    </source>
</evidence>
<dbReference type="Proteomes" id="UP001497644">
    <property type="component" value="Chromosome 1"/>
</dbReference>
<proteinExistence type="predicted"/>
<dbReference type="EMBL" id="OZ034824">
    <property type="protein sequence ID" value="CAL1673603.1"/>
    <property type="molecule type" value="Genomic_DNA"/>
</dbReference>
<keyword evidence="3" id="KW-1185">Reference proteome</keyword>
<protein>
    <submittedName>
        <fullName evidence="2">Uncharacterized protein</fullName>
    </submittedName>
</protein>
<feature type="compositionally biased region" description="Polar residues" evidence="1">
    <location>
        <begin position="206"/>
        <end position="222"/>
    </location>
</feature>
<evidence type="ECO:0000256" key="1">
    <source>
        <dbReference type="SAM" id="MobiDB-lite"/>
    </source>
</evidence>
<dbReference type="AlphaFoldDB" id="A0AAV2N2W6"/>
<gene>
    <name evidence="2" type="ORF">LPLAT_LOCUS458</name>
</gene>
<feature type="region of interest" description="Disordered" evidence="1">
    <location>
        <begin position="199"/>
        <end position="222"/>
    </location>
</feature>
<accession>A0AAV2N2W6</accession>
<name>A0AAV2N2W6_9HYME</name>
<organism evidence="2 3">
    <name type="scientific">Lasius platythorax</name>
    <dbReference type="NCBI Taxonomy" id="488582"/>
    <lineage>
        <taxon>Eukaryota</taxon>
        <taxon>Metazoa</taxon>
        <taxon>Ecdysozoa</taxon>
        <taxon>Arthropoda</taxon>
        <taxon>Hexapoda</taxon>
        <taxon>Insecta</taxon>
        <taxon>Pterygota</taxon>
        <taxon>Neoptera</taxon>
        <taxon>Endopterygota</taxon>
        <taxon>Hymenoptera</taxon>
        <taxon>Apocrita</taxon>
        <taxon>Aculeata</taxon>
        <taxon>Formicoidea</taxon>
        <taxon>Formicidae</taxon>
        <taxon>Formicinae</taxon>
        <taxon>Lasius</taxon>
        <taxon>Lasius</taxon>
    </lineage>
</organism>
<reference evidence="2 3" key="1">
    <citation type="submission" date="2024-04" db="EMBL/GenBank/DDBJ databases">
        <authorList>
            <consortium name="Molecular Ecology Group"/>
        </authorList>
    </citation>
    <scope>NUCLEOTIDE SEQUENCE [LARGE SCALE GENOMIC DNA]</scope>
</reference>